<comment type="caution">
    <text evidence="1">The sequence shown here is derived from an EMBL/GenBank/DDBJ whole genome shotgun (WGS) entry which is preliminary data.</text>
</comment>
<dbReference type="Proteomes" id="UP000603352">
    <property type="component" value="Unassembled WGS sequence"/>
</dbReference>
<proteinExistence type="predicted"/>
<evidence type="ECO:0000313" key="2">
    <source>
        <dbReference type="Proteomes" id="UP000603352"/>
    </source>
</evidence>
<sequence length="58" mass="5892">MEVAGAHVGDRVICTLARDAGPDIQVDGVVSAADMVTIQARNTASTAPVLVSVSLARD</sequence>
<dbReference type="EMBL" id="BMDZ01000093">
    <property type="protein sequence ID" value="GGB60326.1"/>
    <property type="molecule type" value="Genomic_DNA"/>
</dbReference>
<gene>
    <name evidence="1" type="ORF">GCM10011505_46340</name>
</gene>
<reference evidence="2" key="1">
    <citation type="journal article" date="2019" name="Int. J. Syst. Evol. Microbiol.">
        <title>The Global Catalogue of Microorganisms (GCM) 10K type strain sequencing project: providing services to taxonomists for standard genome sequencing and annotation.</title>
        <authorList>
            <consortium name="The Broad Institute Genomics Platform"/>
            <consortium name="The Broad Institute Genome Sequencing Center for Infectious Disease"/>
            <person name="Wu L."/>
            <person name="Ma J."/>
        </authorList>
    </citation>
    <scope>NUCLEOTIDE SEQUENCE [LARGE SCALE GENOMIC DNA]</scope>
    <source>
        <strain evidence="2">CGMCC 1.10188</strain>
    </source>
</reference>
<evidence type="ECO:0000313" key="1">
    <source>
        <dbReference type="EMBL" id="GGB60326.1"/>
    </source>
</evidence>
<accession>A0ABQ1J8F9</accession>
<protein>
    <submittedName>
        <fullName evidence="1">Uncharacterized protein</fullName>
    </submittedName>
</protein>
<keyword evidence="2" id="KW-1185">Reference proteome</keyword>
<name>A0ABQ1J8F9_9PROT</name>
<organism evidence="1 2">
    <name type="scientific">Tistrella bauzanensis</name>
    <dbReference type="NCBI Taxonomy" id="657419"/>
    <lineage>
        <taxon>Bacteria</taxon>
        <taxon>Pseudomonadati</taxon>
        <taxon>Pseudomonadota</taxon>
        <taxon>Alphaproteobacteria</taxon>
        <taxon>Geminicoccales</taxon>
        <taxon>Geminicoccaceae</taxon>
        <taxon>Tistrella</taxon>
    </lineage>
</organism>